<evidence type="ECO:0000313" key="1">
    <source>
        <dbReference type="EMBL" id="CEG05447.1"/>
    </source>
</evidence>
<protein>
    <submittedName>
        <fullName evidence="1">WGS project CBMI000000000 data, contig CS3069_c004043</fullName>
    </submittedName>
</protein>
<dbReference type="EMBL" id="CBMI010004041">
    <property type="protein sequence ID" value="CEG05447.1"/>
    <property type="molecule type" value="Genomic_DNA"/>
</dbReference>
<proteinExistence type="predicted"/>
<name>A0A090MK87_9HYPO</name>
<gene>
    <name evidence="1" type="ORF">BN850_0114940</name>
</gene>
<reference evidence="1" key="1">
    <citation type="submission" date="2013-05" db="EMBL/GenBank/DDBJ databases">
        <title>Draft genome sequences of six wheat associated Fusarium spp. isolates.</title>
        <authorList>
            <person name="Moolhuijzen P.M."/>
            <person name="Manners J.M."/>
            <person name="Wilcox S."/>
            <person name="Bellgard M.I."/>
            <person name="Gardiner D.M."/>
        </authorList>
    </citation>
    <scope>NUCLEOTIDE SEQUENCE</scope>
    <source>
        <strain evidence="1">CS3069</strain>
    </source>
</reference>
<sequence>MSLTPVPIINVTGPNGEQEAAVVFSLPAKDKELCPPEDFLPWREETSTHQKSPASAPLPAIPPERRYFSDSDVDAMPPADIWDAIKTSQAETADFNAQKKEDSYYNDIPDIVAD</sequence>
<accession>A0A090MK87</accession>
<organism evidence="1">
    <name type="scientific">Fusarium clavum</name>
    <dbReference type="NCBI Taxonomy" id="2594811"/>
    <lineage>
        <taxon>Eukaryota</taxon>
        <taxon>Fungi</taxon>
        <taxon>Dikarya</taxon>
        <taxon>Ascomycota</taxon>
        <taxon>Pezizomycotina</taxon>
        <taxon>Sordariomycetes</taxon>
        <taxon>Hypocreomycetidae</taxon>
        <taxon>Hypocreales</taxon>
        <taxon>Nectriaceae</taxon>
        <taxon>Fusarium</taxon>
        <taxon>Fusarium incarnatum-equiseti species complex</taxon>
    </lineage>
</organism>
<dbReference type="AlphaFoldDB" id="A0A090MK87"/>
<comment type="caution">
    <text evidence="1">The sequence shown here is derived from an EMBL/GenBank/DDBJ whole genome shotgun (WGS) entry which is preliminary data.</text>
</comment>